<dbReference type="Gene3D" id="3.80.10.10">
    <property type="entry name" value="Ribonuclease Inhibitor"/>
    <property type="match status" value="2"/>
</dbReference>
<evidence type="ECO:0000313" key="4">
    <source>
        <dbReference type="Proteomes" id="UP000749646"/>
    </source>
</evidence>
<dbReference type="PANTHER" id="PTHR13318:SF190">
    <property type="entry name" value="PARTNER OF PAIRED, ISOFORM B"/>
    <property type="match status" value="1"/>
</dbReference>
<dbReference type="Pfam" id="PF25372">
    <property type="entry name" value="DUF7885"/>
    <property type="match status" value="1"/>
</dbReference>
<dbReference type="OrthoDB" id="2383081at2759"/>
<comment type="caution">
    <text evidence="3">The sequence shown here is derived from an EMBL/GenBank/DDBJ whole genome shotgun (WGS) entry which is preliminary data.</text>
</comment>
<dbReference type="InterPro" id="IPR032675">
    <property type="entry name" value="LRR_dom_sf"/>
</dbReference>
<dbReference type="EMBL" id="JAAAHW010006472">
    <property type="protein sequence ID" value="KAF9960244.1"/>
    <property type="molecule type" value="Genomic_DNA"/>
</dbReference>
<feature type="compositionally biased region" description="Basic and acidic residues" evidence="1">
    <location>
        <begin position="271"/>
        <end position="289"/>
    </location>
</feature>
<dbReference type="SUPFAM" id="SSF52047">
    <property type="entry name" value="RNI-like"/>
    <property type="match status" value="1"/>
</dbReference>
<dbReference type="InterPro" id="IPR006553">
    <property type="entry name" value="Leu-rich_rpt_Cys-con_subtyp"/>
</dbReference>
<name>A0A9P6M190_9FUNG</name>
<dbReference type="SMART" id="SM00367">
    <property type="entry name" value="LRR_CC"/>
    <property type="match status" value="3"/>
</dbReference>
<gene>
    <name evidence="3" type="ORF">BGZ65_012609</name>
</gene>
<reference evidence="3" key="1">
    <citation type="journal article" date="2020" name="Fungal Divers.">
        <title>Resolving the Mortierellaceae phylogeny through synthesis of multi-gene phylogenetics and phylogenomics.</title>
        <authorList>
            <person name="Vandepol N."/>
            <person name="Liber J."/>
            <person name="Desiro A."/>
            <person name="Na H."/>
            <person name="Kennedy M."/>
            <person name="Barry K."/>
            <person name="Grigoriev I.V."/>
            <person name="Miller A.N."/>
            <person name="O'Donnell K."/>
            <person name="Stajich J.E."/>
            <person name="Bonito G."/>
        </authorList>
    </citation>
    <scope>NUCLEOTIDE SEQUENCE</scope>
    <source>
        <strain evidence="3">MES-2147</strain>
    </source>
</reference>
<protein>
    <recommendedName>
        <fullName evidence="2">F-box/LRR-repeat protein 15-like leucin rich repeat domain-containing protein</fullName>
    </recommendedName>
</protein>
<accession>A0A9P6M190</accession>
<feature type="compositionally biased region" description="Basic and acidic residues" evidence="1">
    <location>
        <begin position="332"/>
        <end position="343"/>
    </location>
</feature>
<organism evidence="3 4">
    <name type="scientific">Modicella reniformis</name>
    <dbReference type="NCBI Taxonomy" id="1440133"/>
    <lineage>
        <taxon>Eukaryota</taxon>
        <taxon>Fungi</taxon>
        <taxon>Fungi incertae sedis</taxon>
        <taxon>Mucoromycota</taxon>
        <taxon>Mortierellomycotina</taxon>
        <taxon>Mortierellomycetes</taxon>
        <taxon>Mortierellales</taxon>
        <taxon>Mortierellaceae</taxon>
        <taxon>Modicella</taxon>
    </lineage>
</organism>
<dbReference type="Proteomes" id="UP000749646">
    <property type="component" value="Unassembled WGS sequence"/>
</dbReference>
<dbReference type="InterPro" id="IPR057207">
    <property type="entry name" value="FBXL15_LRR"/>
</dbReference>
<dbReference type="GO" id="GO:0019005">
    <property type="term" value="C:SCF ubiquitin ligase complex"/>
    <property type="evidence" value="ECO:0007669"/>
    <property type="project" value="TreeGrafter"/>
</dbReference>
<sequence>MGLRILKLNNTLVFDQSPVQVPDHRAFARLLNLDLARTLITDNDLIALLPIFKSVQVLNLNSCTHISASALERCVRELGALHNISFPNREHDLKSVLPFASALPLTQLDLTNFLFVTDDAILTLAAATRLEMLSLAGTKLTDAGSAVLAHMSCLKELLLDRTSIGDNSMEYLRGLVWIEVLSLYRCERLTTAGIAMLGRCTFFSSKLKRLNLGFNKHIHDEALAAFTQCNELNTLNLENTDVSEEKALLLQAMSANTHHKSSAGEQASRPAKGEGGEFHILPVDEDKKYPPQPKGRHSEGLAGGPDLQSEFYVGPTTMPGPFISSMGANTAFEREHAQKSKKE</sequence>
<evidence type="ECO:0000256" key="1">
    <source>
        <dbReference type="SAM" id="MobiDB-lite"/>
    </source>
</evidence>
<dbReference type="PANTHER" id="PTHR13318">
    <property type="entry name" value="PARTNER OF PAIRED, ISOFORM B-RELATED"/>
    <property type="match status" value="1"/>
</dbReference>
<dbReference type="AlphaFoldDB" id="A0A9P6M190"/>
<feature type="region of interest" description="Disordered" evidence="1">
    <location>
        <begin position="255"/>
        <end position="343"/>
    </location>
</feature>
<evidence type="ECO:0000313" key="3">
    <source>
        <dbReference type="EMBL" id="KAF9960244.1"/>
    </source>
</evidence>
<dbReference type="GO" id="GO:0031146">
    <property type="term" value="P:SCF-dependent proteasomal ubiquitin-dependent protein catabolic process"/>
    <property type="evidence" value="ECO:0007669"/>
    <property type="project" value="TreeGrafter"/>
</dbReference>
<keyword evidence="4" id="KW-1185">Reference proteome</keyword>
<evidence type="ECO:0000259" key="2">
    <source>
        <dbReference type="Pfam" id="PF25372"/>
    </source>
</evidence>
<proteinExistence type="predicted"/>
<feature type="domain" description="F-box/LRR-repeat protein 15-like leucin rich repeat" evidence="2">
    <location>
        <begin position="101"/>
        <end position="248"/>
    </location>
</feature>